<gene>
    <name evidence="11" type="ORF">IZO911_LOCUS1170</name>
    <name evidence="13" type="ORF">KXQ929_LOCUS9770</name>
    <name evidence="14" type="ORF">OKA104_LOCUS36890</name>
    <name evidence="12" type="ORF">VCS650_LOCUS40155</name>
</gene>
<dbReference type="GO" id="GO:0106274">
    <property type="term" value="F:NAD+-protein-arginine ADP-ribosyltransferase activity"/>
    <property type="evidence" value="ECO:0007669"/>
    <property type="project" value="UniProtKB-EC"/>
</dbReference>
<dbReference type="PROSITE" id="PS50005">
    <property type="entry name" value="TPR"/>
    <property type="match status" value="9"/>
</dbReference>
<dbReference type="PROSITE" id="PS50293">
    <property type="entry name" value="TPR_REGION"/>
    <property type="match status" value="5"/>
</dbReference>
<proteinExistence type="inferred from homology"/>
<feature type="region of interest" description="Disordered" evidence="10">
    <location>
        <begin position="1"/>
        <end position="23"/>
    </location>
</feature>
<evidence type="ECO:0000256" key="7">
    <source>
        <dbReference type="ARBA" id="ARBA00047597"/>
    </source>
</evidence>
<feature type="repeat" description="TPR" evidence="8">
    <location>
        <begin position="625"/>
        <end position="658"/>
    </location>
</feature>
<keyword evidence="5" id="KW-0677">Repeat</keyword>
<feature type="repeat" description="TPR" evidence="8">
    <location>
        <begin position="793"/>
        <end position="826"/>
    </location>
</feature>
<dbReference type="Proteomes" id="UP000663868">
    <property type="component" value="Unassembled WGS sequence"/>
</dbReference>
<dbReference type="SUPFAM" id="SSF81901">
    <property type="entry name" value="HCP-like"/>
    <property type="match status" value="1"/>
</dbReference>
<evidence type="ECO:0000256" key="8">
    <source>
        <dbReference type="PROSITE-ProRule" id="PRU00339"/>
    </source>
</evidence>
<evidence type="ECO:0000313" key="12">
    <source>
        <dbReference type="EMBL" id="CAF1463064.1"/>
    </source>
</evidence>
<keyword evidence="4" id="KW-0548">Nucleotidyltransferase</keyword>
<dbReference type="SUPFAM" id="SSF48452">
    <property type="entry name" value="TPR-like"/>
    <property type="match status" value="1"/>
</dbReference>
<dbReference type="Proteomes" id="UP000663891">
    <property type="component" value="Unassembled WGS sequence"/>
</dbReference>
<evidence type="ECO:0000313" key="13">
    <source>
        <dbReference type="EMBL" id="CAF3682497.1"/>
    </source>
</evidence>
<dbReference type="Proteomes" id="UP000663860">
    <property type="component" value="Unassembled WGS sequence"/>
</dbReference>
<dbReference type="EMBL" id="CAJNOE010000005">
    <property type="protein sequence ID" value="CAF0716659.1"/>
    <property type="molecule type" value="Genomic_DNA"/>
</dbReference>
<feature type="repeat" description="TPR" evidence="8">
    <location>
        <begin position="499"/>
        <end position="532"/>
    </location>
</feature>
<evidence type="ECO:0000313" key="14">
    <source>
        <dbReference type="EMBL" id="CAF4124053.1"/>
    </source>
</evidence>
<evidence type="ECO:0000256" key="5">
    <source>
        <dbReference type="ARBA" id="ARBA00022737"/>
    </source>
</evidence>
<keyword evidence="3 9" id="KW-0808">Transferase</keyword>
<dbReference type="InterPro" id="IPR000768">
    <property type="entry name" value="ART"/>
</dbReference>
<evidence type="ECO:0000313" key="15">
    <source>
        <dbReference type="Proteomes" id="UP000663860"/>
    </source>
</evidence>
<dbReference type="PANTHER" id="PTHR45641:SF19">
    <property type="entry name" value="NEPHROCYSTIN-3"/>
    <property type="match status" value="1"/>
</dbReference>
<evidence type="ECO:0000256" key="6">
    <source>
        <dbReference type="ARBA" id="ARBA00022803"/>
    </source>
</evidence>
<dbReference type="PANTHER" id="PTHR45641">
    <property type="entry name" value="TETRATRICOPEPTIDE REPEAT PROTEIN (AFU_ORTHOLOGUE AFUA_6G03870)"/>
    <property type="match status" value="1"/>
</dbReference>
<evidence type="ECO:0000256" key="2">
    <source>
        <dbReference type="ARBA" id="ARBA00022676"/>
    </source>
</evidence>
<accession>A0A813M918</accession>
<dbReference type="Gene3D" id="1.25.40.10">
    <property type="entry name" value="Tetratricopeptide repeat domain"/>
    <property type="match status" value="5"/>
</dbReference>
<keyword evidence="2 9" id="KW-0328">Glycosyltransferase</keyword>
<dbReference type="SUPFAM" id="SSF56399">
    <property type="entry name" value="ADP-ribosylation"/>
    <property type="match status" value="1"/>
</dbReference>
<comment type="caution">
    <text evidence="11">The sequence shown here is derived from an EMBL/GenBank/DDBJ whole genome shotgun (WGS) entry which is preliminary data.</text>
</comment>
<dbReference type="GO" id="GO:0016779">
    <property type="term" value="F:nucleotidyltransferase activity"/>
    <property type="evidence" value="ECO:0007669"/>
    <property type="project" value="UniProtKB-KW"/>
</dbReference>
<comment type="similarity">
    <text evidence="1 9">Belongs to the Arg-specific ADP-ribosyltransferase family.</text>
</comment>
<dbReference type="SMART" id="SM00028">
    <property type="entry name" value="TPR"/>
    <property type="match status" value="10"/>
</dbReference>
<feature type="repeat" description="TPR" evidence="8">
    <location>
        <begin position="667"/>
        <end position="700"/>
    </location>
</feature>
<comment type="catalytic activity">
    <reaction evidence="7 9">
        <text>L-arginyl-[protein] + NAD(+) = N(omega)-(ADP-D-ribosyl)-L-arginyl-[protein] + nicotinamide + H(+)</text>
        <dbReference type="Rhea" id="RHEA:19149"/>
        <dbReference type="Rhea" id="RHEA-COMP:10532"/>
        <dbReference type="Rhea" id="RHEA-COMP:15087"/>
        <dbReference type="ChEBI" id="CHEBI:15378"/>
        <dbReference type="ChEBI" id="CHEBI:17154"/>
        <dbReference type="ChEBI" id="CHEBI:29965"/>
        <dbReference type="ChEBI" id="CHEBI:57540"/>
        <dbReference type="ChEBI" id="CHEBI:142554"/>
        <dbReference type="EC" id="2.4.2.31"/>
    </reaction>
</comment>
<sequence>MSGFKSNENAVVSSKSTASRNIQQSRQRMTQNYLLLWVDTSIDQTNEDYENTLKQIRTITADVNVFTQRDACIDFLTDAQQDIEFILVVKDTMSQQIMPLINDILQLHSVYIFNDIKILQEEWVKKCDKIKSIHTSVADLCQALQVGIKQFNQDSIAMSFITVDEMASTDNLNQLEPTFMYTQLFKEILLDMDHGEQAIKQFTTYCRNSNSVSPINIDRFEKEYSSQLAIWWYTFQSNIYYMLNYALRTMDADIIINMGFFLRDVHKQIEQLYRQQVNDYEKKPFLVYRGQGLVISDFQKLQKTKGGLISFNNFLSTSTNKEVSLGFAQAALTEPNKAGILFIMSIDPCIKSTPFAAIKEMSSLTDEEEILFSMHTVFRVGAIKQIDSENQLYHVELQLTSDDDQELRLLTDRIRKETAGTGWQKLGSLLLKIGQFNKAEELFNVLLQQASNEGEKAIYYIQLGNVYYNQGNYEKSIRYIEHGLEIQKKTFHSNHPEFAASYNNAGFVYSSMGVYSKALSYYEKALEISQKTLPSNHPLLAASYNNIGLVYENIGQYSKALSFFEKVLEICQKSLPSNHPNLATLYNNIGKMCDKMGEYSKALSFYKKTLEIRQKTLPSNHPDFAQSYHNIGSVYDNMGDNSEALPFYEKSLEIREKTLPLNHPDLATSYNNIGGVYNNMEEHSKALSSHQKALKIREKTLPSNHPDFAQSYNNIGSVYYKMGEHWNALSFYEKAVEIGQKSLSSNHPDLATSYHNIGSVYDDMGQYSKALSSHEQALEIRQKSLPSNHPDLAATCYGIGLVCFKMGDYWKALSYFERALDIKQRVLPSTHPNIITMKRNIDFIKQRL</sequence>
<feature type="repeat" description="TPR" evidence="8">
    <location>
        <begin position="583"/>
        <end position="616"/>
    </location>
</feature>
<dbReference type="Pfam" id="PF13424">
    <property type="entry name" value="TPR_12"/>
    <property type="match status" value="4"/>
</dbReference>
<keyword evidence="6 8" id="KW-0802">TPR repeat</keyword>
<evidence type="ECO:0000256" key="10">
    <source>
        <dbReference type="SAM" id="MobiDB-lite"/>
    </source>
</evidence>
<feature type="repeat" description="TPR" evidence="8">
    <location>
        <begin position="457"/>
        <end position="490"/>
    </location>
</feature>
<dbReference type="EMBL" id="CAJNON010001441">
    <property type="protein sequence ID" value="CAF1463064.1"/>
    <property type="molecule type" value="Genomic_DNA"/>
</dbReference>
<evidence type="ECO:0000256" key="3">
    <source>
        <dbReference type="ARBA" id="ARBA00022679"/>
    </source>
</evidence>
<dbReference type="Gene3D" id="3.90.176.10">
    <property type="entry name" value="Toxin ADP-ribosyltransferase, Chain A, domain 1"/>
    <property type="match status" value="1"/>
</dbReference>
<feature type="repeat" description="TPR" evidence="8">
    <location>
        <begin position="751"/>
        <end position="784"/>
    </location>
</feature>
<protein>
    <recommendedName>
        <fullName evidence="9">NAD(P)(+)--arginine ADP-ribosyltransferase</fullName>
        <ecNumber evidence="9">2.4.2.31</ecNumber>
    </recommendedName>
    <alternativeName>
        <fullName evidence="9">Mono(ADP-ribosyl)transferase</fullName>
    </alternativeName>
</protein>
<keyword evidence="9" id="KW-0521">NADP</keyword>
<feature type="repeat" description="TPR" evidence="8">
    <location>
        <begin position="709"/>
        <end position="742"/>
    </location>
</feature>
<keyword evidence="9" id="KW-0520">NAD</keyword>
<name>A0A813M918_9BILA</name>
<dbReference type="OrthoDB" id="7103806at2759"/>
<reference evidence="11" key="1">
    <citation type="submission" date="2021-02" db="EMBL/GenBank/DDBJ databases">
        <authorList>
            <person name="Nowell W R."/>
        </authorList>
    </citation>
    <scope>NUCLEOTIDE SEQUENCE</scope>
</reference>
<evidence type="ECO:0000256" key="1">
    <source>
        <dbReference type="ARBA" id="ARBA00009558"/>
    </source>
</evidence>
<dbReference type="PROSITE" id="PS51996">
    <property type="entry name" value="TR_MART"/>
    <property type="match status" value="1"/>
</dbReference>
<dbReference type="AlphaFoldDB" id="A0A813M918"/>
<evidence type="ECO:0000256" key="9">
    <source>
        <dbReference type="RuleBase" id="RU361228"/>
    </source>
</evidence>
<dbReference type="Pfam" id="PF00515">
    <property type="entry name" value="TPR_1"/>
    <property type="match status" value="1"/>
</dbReference>
<dbReference type="EC" id="2.4.2.31" evidence="9"/>
<dbReference type="EMBL" id="CAJOBB010000451">
    <property type="protein sequence ID" value="CAF3682497.1"/>
    <property type="molecule type" value="Genomic_DNA"/>
</dbReference>
<dbReference type="PRINTS" id="PR00381">
    <property type="entry name" value="KINESINLIGHT"/>
</dbReference>
<evidence type="ECO:0000313" key="11">
    <source>
        <dbReference type="EMBL" id="CAF0716659.1"/>
    </source>
</evidence>
<dbReference type="Pfam" id="PF01129">
    <property type="entry name" value="ART"/>
    <property type="match status" value="1"/>
</dbReference>
<organism evidence="11 15">
    <name type="scientific">Adineta steineri</name>
    <dbReference type="NCBI Taxonomy" id="433720"/>
    <lineage>
        <taxon>Eukaryota</taxon>
        <taxon>Metazoa</taxon>
        <taxon>Spiralia</taxon>
        <taxon>Gnathifera</taxon>
        <taxon>Rotifera</taxon>
        <taxon>Eurotatoria</taxon>
        <taxon>Bdelloidea</taxon>
        <taxon>Adinetida</taxon>
        <taxon>Adinetidae</taxon>
        <taxon>Adineta</taxon>
    </lineage>
</organism>
<dbReference type="EMBL" id="CAJOAY010005916">
    <property type="protein sequence ID" value="CAF4124053.1"/>
    <property type="molecule type" value="Genomic_DNA"/>
</dbReference>
<dbReference type="Proteomes" id="UP000663881">
    <property type="component" value="Unassembled WGS sequence"/>
</dbReference>
<dbReference type="InterPro" id="IPR011990">
    <property type="entry name" value="TPR-like_helical_dom_sf"/>
</dbReference>
<dbReference type="InterPro" id="IPR019734">
    <property type="entry name" value="TPR_rpt"/>
</dbReference>
<evidence type="ECO:0000256" key="4">
    <source>
        <dbReference type="ARBA" id="ARBA00022695"/>
    </source>
</evidence>
<feature type="repeat" description="TPR" evidence="8">
    <location>
        <begin position="541"/>
        <end position="574"/>
    </location>
</feature>